<evidence type="ECO:0000313" key="1">
    <source>
        <dbReference type="EMBL" id="GAJ13481.1"/>
    </source>
</evidence>
<protein>
    <submittedName>
        <fullName evidence="1">Uncharacterized protein</fullName>
    </submittedName>
</protein>
<feature type="non-terminal residue" evidence="1">
    <location>
        <position position="1"/>
    </location>
</feature>
<sequence length="241" mass="26794">FVDNVTSMNFNDIAEFIMNQTFGGEEWAQGMHALLLYTISAGSGIMGINGQLYNNIISTFWNDPDSDHVHLCTDCSCGDWQHHFKFSEASGGFTQVDISNDDGNQVVGVWKEGHYWEQSDYTWGNPPHLAEGVAVGLDFSPRIINRVAMLYTAERGAFDFGITYPIRVKLWDAGELKFDAYPGATGEWGEALNKEWKINGLTADRIEIVGICANNQPPVWPARGICHIHDLRVCGVGTDPF</sequence>
<proteinExistence type="predicted"/>
<gene>
    <name evidence="1" type="ORF">S12H4_44145</name>
</gene>
<dbReference type="AlphaFoldDB" id="X1VG27"/>
<accession>X1VG27</accession>
<name>X1VG27_9ZZZZ</name>
<dbReference type="EMBL" id="BARW01027170">
    <property type="protein sequence ID" value="GAJ13481.1"/>
    <property type="molecule type" value="Genomic_DNA"/>
</dbReference>
<comment type="caution">
    <text evidence="1">The sequence shown here is derived from an EMBL/GenBank/DDBJ whole genome shotgun (WGS) entry which is preliminary data.</text>
</comment>
<reference evidence="1" key="1">
    <citation type="journal article" date="2014" name="Front. Microbiol.">
        <title>High frequency of phylogenetically diverse reductive dehalogenase-homologous genes in deep subseafloor sedimentary metagenomes.</title>
        <authorList>
            <person name="Kawai M."/>
            <person name="Futagami T."/>
            <person name="Toyoda A."/>
            <person name="Takaki Y."/>
            <person name="Nishi S."/>
            <person name="Hori S."/>
            <person name="Arai W."/>
            <person name="Tsubouchi T."/>
            <person name="Morono Y."/>
            <person name="Uchiyama I."/>
            <person name="Ito T."/>
            <person name="Fujiyama A."/>
            <person name="Inagaki F."/>
            <person name="Takami H."/>
        </authorList>
    </citation>
    <scope>NUCLEOTIDE SEQUENCE</scope>
    <source>
        <strain evidence="1">Expedition CK06-06</strain>
    </source>
</reference>
<organism evidence="1">
    <name type="scientific">marine sediment metagenome</name>
    <dbReference type="NCBI Taxonomy" id="412755"/>
    <lineage>
        <taxon>unclassified sequences</taxon>
        <taxon>metagenomes</taxon>
        <taxon>ecological metagenomes</taxon>
    </lineage>
</organism>